<gene>
    <name evidence="11" type="ORF">FHS16_003155</name>
</gene>
<evidence type="ECO:0000313" key="12">
    <source>
        <dbReference type="Proteomes" id="UP000518605"/>
    </source>
</evidence>
<evidence type="ECO:0000256" key="2">
    <source>
        <dbReference type="ARBA" id="ARBA00022490"/>
    </source>
</evidence>
<keyword evidence="7" id="KW-0804">Transcription</keyword>
<dbReference type="PANTHER" id="PTHR42713">
    <property type="entry name" value="HISTIDINE KINASE-RELATED"/>
    <property type="match status" value="1"/>
</dbReference>
<dbReference type="GO" id="GO:0043565">
    <property type="term" value="F:sequence-specific DNA binding"/>
    <property type="evidence" value="ECO:0007669"/>
    <property type="project" value="InterPro"/>
</dbReference>
<proteinExistence type="predicted"/>
<keyword evidence="12" id="KW-1185">Reference proteome</keyword>
<dbReference type="SMART" id="SM00448">
    <property type="entry name" value="REC"/>
    <property type="match status" value="1"/>
</dbReference>
<dbReference type="EMBL" id="JACHXW010000008">
    <property type="protein sequence ID" value="MBB3153096.1"/>
    <property type="molecule type" value="Genomic_DNA"/>
</dbReference>
<dbReference type="InterPro" id="IPR018060">
    <property type="entry name" value="HTH_AraC"/>
</dbReference>
<protein>
    <submittedName>
        <fullName evidence="11">Two-component system response regulator YesN</fullName>
    </submittedName>
</protein>
<evidence type="ECO:0000256" key="1">
    <source>
        <dbReference type="ARBA" id="ARBA00004496"/>
    </source>
</evidence>
<comment type="caution">
    <text evidence="11">The sequence shown here is derived from an EMBL/GenBank/DDBJ whole genome shotgun (WGS) entry which is preliminary data.</text>
</comment>
<feature type="domain" description="Response regulatory" evidence="10">
    <location>
        <begin position="3"/>
        <end position="120"/>
    </location>
</feature>
<dbReference type="GO" id="GO:0000160">
    <property type="term" value="P:phosphorelay signal transduction system"/>
    <property type="evidence" value="ECO:0007669"/>
    <property type="project" value="UniProtKB-KW"/>
</dbReference>
<dbReference type="Gene3D" id="1.10.10.60">
    <property type="entry name" value="Homeodomain-like"/>
    <property type="match status" value="2"/>
</dbReference>
<evidence type="ECO:0000259" key="10">
    <source>
        <dbReference type="PROSITE" id="PS50110"/>
    </source>
</evidence>
<dbReference type="InterPro" id="IPR011006">
    <property type="entry name" value="CheY-like_superfamily"/>
</dbReference>
<evidence type="ECO:0000256" key="4">
    <source>
        <dbReference type="ARBA" id="ARBA00023012"/>
    </source>
</evidence>
<keyword evidence="5" id="KW-0805">Transcription regulation</keyword>
<dbReference type="GO" id="GO:0005737">
    <property type="term" value="C:cytoplasm"/>
    <property type="evidence" value="ECO:0007669"/>
    <property type="project" value="UniProtKB-SubCell"/>
</dbReference>
<evidence type="ECO:0000256" key="7">
    <source>
        <dbReference type="ARBA" id="ARBA00023163"/>
    </source>
</evidence>
<dbReference type="PROSITE" id="PS01124">
    <property type="entry name" value="HTH_ARAC_FAMILY_2"/>
    <property type="match status" value="1"/>
</dbReference>
<dbReference type="Pfam" id="PF00072">
    <property type="entry name" value="Response_reg"/>
    <property type="match status" value="1"/>
</dbReference>
<dbReference type="InterPro" id="IPR018062">
    <property type="entry name" value="HTH_AraC-typ_CS"/>
</dbReference>
<dbReference type="PRINTS" id="PR00032">
    <property type="entry name" value="HTHARAC"/>
</dbReference>
<keyword evidence="3 8" id="KW-0597">Phosphoprotein</keyword>
<dbReference type="PROSITE" id="PS00041">
    <property type="entry name" value="HTH_ARAC_FAMILY_1"/>
    <property type="match status" value="1"/>
</dbReference>
<keyword evidence="4" id="KW-0902">Two-component regulatory system</keyword>
<feature type="domain" description="HTH araC/xylS-type" evidence="9">
    <location>
        <begin position="414"/>
        <end position="511"/>
    </location>
</feature>
<evidence type="ECO:0000256" key="8">
    <source>
        <dbReference type="PROSITE-ProRule" id="PRU00169"/>
    </source>
</evidence>
<reference evidence="11 12" key="1">
    <citation type="submission" date="2020-08" db="EMBL/GenBank/DDBJ databases">
        <title>Genomic Encyclopedia of Type Strains, Phase III (KMG-III): the genomes of soil and plant-associated and newly described type strains.</title>
        <authorList>
            <person name="Whitman W."/>
        </authorList>
    </citation>
    <scope>NUCLEOTIDE SEQUENCE [LARGE SCALE GENOMIC DNA]</scope>
    <source>
        <strain evidence="11 12">CECT 8234</strain>
    </source>
</reference>
<dbReference type="Pfam" id="PF12833">
    <property type="entry name" value="HTH_18"/>
    <property type="match status" value="1"/>
</dbReference>
<dbReference type="AlphaFoldDB" id="A0A7W5C8J4"/>
<name>A0A7W5C8J4_9BACL</name>
<dbReference type="InterPro" id="IPR020449">
    <property type="entry name" value="Tscrpt_reg_AraC-type_HTH"/>
</dbReference>
<dbReference type="Gene3D" id="3.40.50.2300">
    <property type="match status" value="1"/>
</dbReference>
<dbReference type="PANTHER" id="PTHR42713:SF3">
    <property type="entry name" value="TRANSCRIPTIONAL REGULATORY PROTEIN HPTR"/>
    <property type="match status" value="1"/>
</dbReference>
<dbReference type="SMART" id="SM00342">
    <property type="entry name" value="HTH_ARAC"/>
    <property type="match status" value="1"/>
</dbReference>
<evidence type="ECO:0000256" key="6">
    <source>
        <dbReference type="ARBA" id="ARBA00023125"/>
    </source>
</evidence>
<dbReference type="InterPro" id="IPR009057">
    <property type="entry name" value="Homeodomain-like_sf"/>
</dbReference>
<dbReference type="PROSITE" id="PS50110">
    <property type="entry name" value="RESPONSE_REGULATORY"/>
    <property type="match status" value="1"/>
</dbReference>
<comment type="subcellular location">
    <subcellularLocation>
        <location evidence="1">Cytoplasm</location>
    </subcellularLocation>
</comment>
<evidence type="ECO:0000256" key="5">
    <source>
        <dbReference type="ARBA" id="ARBA00023015"/>
    </source>
</evidence>
<dbReference type="CDD" id="cd17536">
    <property type="entry name" value="REC_YesN-like"/>
    <property type="match status" value="1"/>
</dbReference>
<sequence length="518" mass="58703">MHKVLIVDDEPMIREGLQTLVDWNKYGFSVVGTASNGREAIEKHAALAPDLILIDIRMPGMDGLQAIEEIRKKDIICHFLILSGYAEFNYAKQAIAHQVDGYILKPIDEDELESYVERIANQLVSRTEQKHNSEQTTVLLREEMLQQLAAGKLDADAARNAEFKALLGEPAKYYQMLLIELYSREHSLTMNATLKKKLADRMSQKQLGWAFSAEPYVGLLLKDYLLQDGSREQMKQWIEECCGSKVRFVAVASEPVREPNELLASIPAVRNVLKRRFMLQGQQIHLAGRAEDAMVSVSENREELSLEALAQKLYYMIDIGNIEGAGQAIQNAADQICAYDASEQFIKSSWAQLLTIVLNKAALSNPQVSMQEDLSMITALYLAHHNQEMLVQLQQRLADLTAKIGKSDSLSVMKQMTDFIERHYSENIKLETLADLFNYNSGYLGKMFKNYTGEHFNTYLDQVRIQHAIELLQEGLKVHQVSERVGYANVDYFHSKFKKYKGVSPSSYKSISGKSQSE</sequence>
<evidence type="ECO:0000259" key="9">
    <source>
        <dbReference type="PROSITE" id="PS01124"/>
    </source>
</evidence>
<evidence type="ECO:0000313" key="11">
    <source>
        <dbReference type="EMBL" id="MBB3153096.1"/>
    </source>
</evidence>
<keyword evidence="6" id="KW-0238">DNA-binding</keyword>
<dbReference type="Proteomes" id="UP000518605">
    <property type="component" value="Unassembled WGS sequence"/>
</dbReference>
<feature type="modified residue" description="4-aspartylphosphate" evidence="8">
    <location>
        <position position="55"/>
    </location>
</feature>
<dbReference type="SUPFAM" id="SSF52172">
    <property type="entry name" value="CheY-like"/>
    <property type="match status" value="1"/>
</dbReference>
<dbReference type="InterPro" id="IPR051552">
    <property type="entry name" value="HptR"/>
</dbReference>
<evidence type="ECO:0000256" key="3">
    <source>
        <dbReference type="ARBA" id="ARBA00022553"/>
    </source>
</evidence>
<dbReference type="RefSeq" id="WP_183564010.1">
    <property type="nucleotide sequence ID" value="NZ_CBCSLB010000015.1"/>
</dbReference>
<dbReference type="GO" id="GO:0003700">
    <property type="term" value="F:DNA-binding transcription factor activity"/>
    <property type="evidence" value="ECO:0007669"/>
    <property type="project" value="InterPro"/>
</dbReference>
<dbReference type="InterPro" id="IPR001789">
    <property type="entry name" value="Sig_transdc_resp-reg_receiver"/>
</dbReference>
<dbReference type="SUPFAM" id="SSF46689">
    <property type="entry name" value="Homeodomain-like"/>
    <property type="match status" value="2"/>
</dbReference>
<accession>A0A7W5C8J4</accession>
<organism evidence="11 12">
    <name type="scientific">Paenibacillus endophyticus</name>
    <dbReference type="NCBI Taxonomy" id="1294268"/>
    <lineage>
        <taxon>Bacteria</taxon>
        <taxon>Bacillati</taxon>
        <taxon>Bacillota</taxon>
        <taxon>Bacilli</taxon>
        <taxon>Bacillales</taxon>
        <taxon>Paenibacillaceae</taxon>
        <taxon>Paenibacillus</taxon>
    </lineage>
</organism>
<keyword evidence="2" id="KW-0963">Cytoplasm</keyword>